<evidence type="ECO:0000256" key="1">
    <source>
        <dbReference type="ARBA" id="ARBA00022741"/>
    </source>
</evidence>
<gene>
    <name evidence="3" type="ORF">BIW11_01837</name>
</gene>
<dbReference type="PANTHER" id="PTHR24223">
    <property type="entry name" value="ATP-BINDING CASSETTE SUB-FAMILY C"/>
    <property type="match status" value="1"/>
</dbReference>
<accession>A0A1V9X7J8</accession>
<evidence type="ECO:0000313" key="3">
    <source>
        <dbReference type="EMBL" id="OQR69517.1"/>
    </source>
</evidence>
<dbReference type="InParanoid" id="A0A1V9X7J8"/>
<name>A0A1V9X7J8_9ACAR</name>
<keyword evidence="1" id="KW-0547">Nucleotide-binding</keyword>
<dbReference type="GO" id="GO:0042626">
    <property type="term" value="F:ATPase-coupled transmembrane transporter activity"/>
    <property type="evidence" value="ECO:0007669"/>
    <property type="project" value="TreeGrafter"/>
</dbReference>
<dbReference type="GO" id="GO:0016020">
    <property type="term" value="C:membrane"/>
    <property type="evidence" value="ECO:0007669"/>
    <property type="project" value="TreeGrafter"/>
</dbReference>
<keyword evidence="4" id="KW-1185">Reference proteome</keyword>
<organism evidence="3 4">
    <name type="scientific">Tropilaelaps mercedesae</name>
    <dbReference type="NCBI Taxonomy" id="418985"/>
    <lineage>
        <taxon>Eukaryota</taxon>
        <taxon>Metazoa</taxon>
        <taxon>Ecdysozoa</taxon>
        <taxon>Arthropoda</taxon>
        <taxon>Chelicerata</taxon>
        <taxon>Arachnida</taxon>
        <taxon>Acari</taxon>
        <taxon>Parasitiformes</taxon>
        <taxon>Mesostigmata</taxon>
        <taxon>Gamasina</taxon>
        <taxon>Dermanyssoidea</taxon>
        <taxon>Laelapidae</taxon>
        <taxon>Tropilaelaps</taxon>
    </lineage>
</organism>
<dbReference type="OrthoDB" id="6500128at2759"/>
<dbReference type="Gene3D" id="3.40.50.300">
    <property type="entry name" value="P-loop containing nucleotide triphosphate hydrolases"/>
    <property type="match status" value="1"/>
</dbReference>
<reference evidence="3 4" key="1">
    <citation type="journal article" date="2017" name="Gigascience">
        <title>Draft genome of the honey bee ectoparasitic mite, Tropilaelaps mercedesae, is shaped by the parasitic life history.</title>
        <authorList>
            <person name="Dong X."/>
            <person name="Armstrong S.D."/>
            <person name="Xia D."/>
            <person name="Makepeace B.L."/>
            <person name="Darby A.C."/>
            <person name="Kadowaki T."/>
        </authorList>
    </citation>
    <scope>NUCLEOTIDE SEQUENCE [LARGE SCALE GENOMIC DNA]</scope>
    <source>
        <strain evidence="3">Wuxi-XJTLU</strain>
    </source>
</reference>
<sequence length="78" mass="8696">MLDEATVCVDLKIDAVILETIRDVFQHATIITIAHRRNIILNSDFIVVMRSGRAVKAGQPRPRGKTANQYCTAFEGEP</sequence>
<dbReference type="SUPFAM" id="SSF52540">
    <property type="entry name" value="P-loop containing nucleoside triphosphate hydrolases"/>
    <property type="match status" value="1"/>
</dbReference>
<dbReference type="InterPro" id="IPR027417">
    <property type="entry name" value="P-loop_NTPase"/>
</dbReference>
<evidence type="ECO:0000313" key="4">
    <source>
        <dbReference type="Proteomes" id="UP000192247"/>
    </source>
</evidence>
<dbReference type="EMBL" id="MNPL01020638">
    <property type="protein sequence ID" value="OQR69517.1"/>
    <property type="molecule type" value="Genomic_DNA"/>
</dbReference>
<keyword evidence="2" id="KW-0067">ATP-binding</keyword>
<comment type="caution">
    <text evidence="3">The sequence shown here is derived from an EMBL/GenBank/DDBJ whole genome shotgun (WGS) entry which is preliminary data.</text>
</comment>
<dbReference type="InterPro" id="IPR050173">
    <property type="entry name" value="ABC_transporter_C-like"/>
</dbReference>
<dbReference type="Proteomes" id="UP000192247">
    <property type="component" value="Unassembled WGS sequence"/>
</dbReference>
<proteinExistence type="predicted"/>
<dbReference type="STRING" id="418985.A0A1V9X7J8"/>
<dbReference type="GO" id="GO:0005524">
    <property type="term" value="F:ATP binding"/>
    <property type="evidence" value="ECO:0007669"/>
    <property type="project" value="UniProtKB-KW"/>
</dbReference>
<protein>
    <submittedName>
        <fullName evidence="3">Canalicular multispecific organic anion transporter 1-like</fullName>
    </submittedName>
</protein>
<dbReference type="AlphaFoldDB" id="A0A1V9X7J8"/>
<evidence type="ECO:0000256" key="2">
    <source>
        <dbReference type="ARBA" id="ARBA00022840"/>
    </source>
</evidence>